<gene>
    <name evidence="3" type="primary">ureD</name>
    <name evidence="4" type="ORF">ATO11_05915</name>
</gene>
<dbReference type="InterPro" id="IPR002669">
    <property type="entry name" value="UreD"/>
</dbReference>
<dbReference type="Proteomes" id="UP000036938">
    <property type="component" value="Unassembled WGS sequence"/>
</dbReference>
<keyword evidence="5" id="KW-1185">Reference proteome</keyword>
<dbReference type="HAMAP" id="MF_01384">
    <property type="entry name" value="UreD"/>
    <property type="match status" value="1"/>
</dbReference>
<accession>A0A0L1JTH1</accession>
<comment type="subunit">
    <text evidence="3">UreD, UreF and UreG form a complex that acts as a GTP-hydrolysis-dependent molecular chaperone, activating the urease apoprotein by helping to assemble the nickel containing metallocenter of UreC. The UreE protein probably delivers the nickel.</text>
</comment>
<comment type="caution">
    <text evidence="4">The sequence shown here is derived from an EMBL/GenBank/DDBJ whole genome shotgun (WGS) entry which is preliminary data.</text>
</comment>
<evidence type="ECO:0000313" key="5">
    <source>
        <dbReference type="Proteomes" id="UP000036938"/>
    </source>
</evidence>
<dbReference type="STRING" id="1317121.ATO11_05915"/>
<name>A0A0L1JTH1_9RHOB</name>
<protein>
    <recommendedName>
        <fullName evidence="3">Urease accessory protein UreD</fullName>
    </recommendedName>
</protein>
<dbReference type="PATRIC" id="fig|1317121.7.peg.1563"/>
<keyword evidence="2 3" id="KW-0143">Chaperone</keyword>
<keyword evidence="3" id="KW-0996">Nickel insertion</keyword>
<proteinExistence type="inferred from homology"/>
<sequence length="252" mass="26603">MEVSASPRGTRLARLHQAGAFRALFPHGAGMTAVMLNTSGGVTGGDRFSVTASAGEGAHLTLTTQAAERYYRAQPGETGRISTDLTVGRGARIDWLPQETILFDHASVHRRLSAELAPDATLVAVEPLVFGRAAMGERVHHLHFRDRIDVSRDGVPVFADRVAMDGDSVAHLAGRATGGGAGALAALIVVSPEADRWLAPLRQLMPEAGGVSLIRPGVLFARIAAPDGYALRKTLLPALNAVNVAVPRTWTL</sequence>
<dbReference type="PANTHER" id="PTHR33643:SF1">
    <property type="entry name" value="UREASE ACCESSORY PROTEIN D"/>
    <property type="match status" value="1"/>
</dbReference>
<dbReference type="GO" id="GO:0005737">
    <property type="term" value="C:cytoplasm"/>
    <property type="evidence" value="ECO:0007669"/>
    <property type="project" value="UniProtKB-SubCell"/>
</dbReference>
<dbReference type="Pfam" id="PF01774">
    <property type="entry name" value="UreD"/>
    <property type="match status" value="1"/>
</dbReference>
<evidence type="ECO:0000256" key="1">
    <source>
        <dbReference type="ARBA" id="ARBA00007177"/>
    </source>
</evidence>
<evidence type="ECO:0000313" key="4">
    <source>
        <dbReference type="EMBL" id="KNG95069.1"/>
    </source>
</evidence>
<reference evidence="4 5" key="1">
    <citation type="journal article" date="2015" name="Int. J. Syst. Evol. Microbiol.">
        <title>Aestuariivita atlantica sp. nov., isolated from deep sea sediment of the Atlantic Ocean.</title>
        <authorList>
            <person name="Li G."/>
            <person name="Lai Q."/>
            <person name="Du Y."/>
            <person name="Liu X."/>
            <person name="Sun F."/>
            <person name="Shao Z."/>
        </authorList>
    </citation>
    <scope>NUCLEOTIDE SEQUENCE [LARGE SCALE GENOMIC DNA]</scope>
    <source>
        <strain evidence="4 5">22II-S11-z3</strain>
    </source>
</reference>
<comment type="similarity">
    <text evidence="1 3">Belongs to the UreD family.</text>
</comment>
<dbReference type="AlphaFoldDB" id="A0A0L1JTH1"/>
<dbReference type="PANTHER" id="PTHR33643">
    <property type="entry name" value="UREASE ACCESSORY PROTEIN D"/>
    <property type="match status" value="1"/>
</dbReference>
<dbReference type="GO" id="GO:0016151">
    <property type="term" value="F:nickel cation binding"/>
    <property type="evidence" value="ECO:0007669"/>
    <property type="project" value="UniProtKB-UniRule"/>
</dbReference>
<comment type="function">
    <text evidence="3">Required for maturation of urease via the functional incorporation of the urease nickel metallocenter.</text>
</comment>
<organism evidence="4 5">
    <name type="scientific">Pseudaestuariivita atlantica</name>
    <dbReference type="NCBI Taxonomy" id="1317121"/>
    <lineage>
        <taxon>Bacteria</taxon>
        <taxon>Pseudomonadati</taxon>
        <taxon>Pseudomonadota</taxon>
        <taxon>Alphaproteobacteria</taxon>
        <taxon>Rhodobacterales</taxon>
        <taxon>Paracoccaceae</taxon>
        <taxon>Pseudaestuariivita</taxon>
    </lineage>
</organism>
<comment type="subcellular location">
    <subcellularLocation>
        <location evidence="3">Cytoplasm</location>
    </subcellularLocation>
</comment>
<evidence type="ECO:0000256" key="2">
    <source>
        <dbReference type="ARBA" id="ARBA00023186"/>
    </source>
</evidence>
<keyword evidence="3" id="KW-0963">Cytoplasm</keyword>
<evidence type="ECO:0000256" key="3">
    <source>
        <dbReference type="HAMAP-Rule" id="MF_01384"/>
    </source>
</evidence>
<dbReference type="EMBL" id="AQQZ01000002">
    <property type="protein sequence ID" value="KNG95069.1"/>
    <property type="molecule type" value="Genomic_DNA"/>
</dbReference>